<dbReference type="Pfam" id="PF00496">
    <property type="entry name" value="SBP_bac_5"/>
    <property type="match status" value="1"/>
</dbReference>
<dbReference type="PROSITE" id="PS51257">
    <property type="entry name" value="PROKAR_LIPOPROTEIN"/>
    <property type="match status" value="1"/>
</dbReference>
<organism evidence="7">
    <name type="scientific">Caldilineaceae bacterium SB0664_bin_27</name>
    <dbReference type="NCBI Taxonomy" id="2605260"/>
    <lineage>
        <taxon>Bacteria</taxon>
        <taxon>Bacillati</taxon>
        <taxon>Chloroflexota</taxon>
        <taxon>Caldilineae</taxon>
        <taxon>Caldilineales</taxon>
        <taxon>Caldilineaceae</taxon>
    </lineage>
</organism>
<gene>
    <name evidence="7" type="ORF">F4Y42_04685</name>
</gene>
<sequence>MKDGMDRRTFLRMSGLSAAAAVAAACGAPGGDAEPQAADEAPAAEEAPAADSGSMSKYNESPLLAERVAAGSLPPVDERLPANPVVIEPLEEIGQYGGTTRVAIGNPNHLFGDPQAVMGTELILRIAPDFSSITSGLAESWEFNEDATEQILHLREGLMWSDGAPFSADDFMFSWHDLWLNEEYAPGGPPTSWKAGASPSGDPLQMEKIDDYTIRLTFPSPIP</sequence>
<dbReference type="PANTHER" id="PTHR30290">
    <property type="entry name" value="PERIPLASMIC BINDING COMPONENT OF ABC TRANSPORTER"/>
    <property type="match status" value="1"/>
</dbReference>
<dbReference type="SUPFAM" id="SSF53850">
    <property type="entry name" value="Periplasmic binding protein-like II"/>
    <property type="match status" value="1"/>
</dbReference>
<comment type="caution">
    <text evidence="7">The sequence shown here is derived from an EMBL/GenBank/DDBJ whole genome shotgun (WGS) entry which is preliminary data.</text>
</comment>
<dbReference type="GO" id="GO:1904680">
    <property type="term" value="F:peptide transmembrane transporter activity"/>
    <property type="evidence" value="ECO:0007669"/>
    <property type="project" value="TreeGrafter"/>
</dbReference>
<proteinExistence type="inferred from homology"/>
<dbReference type="GO" id="GO:0015833">
    <property type="term" value="P:peptide transport"/>
    <property type="evidence" value="ECO:0007669"/>
    <property type="project" value="TreeGrafter"/>
</dbReference>
<evidence type="ECO:0000256" key="2">
    <source>
        <dbReference type="ARBA" id="ARBA00022448"/>
    </source>
</evidence>
<dbReference type="InterPro" id="IPR000914">
    <property type="entry name" value="SBP_5_dom"/>
</dbReference>
<evidence type="ECO:0000256" key="1">
    <source>
        <dbReference type="ARBA" id="ARBA00005695"/>
    </source>
</evidence>
<protein>
    <submittedName>
        <fullName evidence="7">Twin-arginine translocation signal domain-containing protein</fullName>
    </submittedName>
</protein>
<dbReference type="EMBL" id="VXRG01000040">
    <property type="protein sequence ID" value="MXY92730.1"/>
    <property type="molecule type" value="Genomic_DNA"/>
</dbReference>
<feature type="signal peptide" evidence="5">
    <location>
        <begin position="1"/>
        <end position="23"/>
    </location>
</feature>
<accession>A0A6B0YP53</accession>
<evidence type="ECO:0000259" key="6">
    <source>
        <dbReference type="Pfam" id="PF00496"/>
    </source>
</evidence>
<evidence type="ECO:0000313" key="7">
    <source>
        <dbReference type="EMBL" id="MXY92730.1"/>
    </source>
</evidence>
<dbReference type="NCBIfam" id="TIGR01409">
    <property type="entry name" value="TAT_signal_seq"/>
    <property type="match status" value="1"/>
</dbReference>
<dbReference type="AlphaFoldDB" id="A0A6B0YP53"/>
<feature type="region of interest" description="Disordered" evidence="4">
    <location>
        <begin position="24"/>
        <end position="57"/>
    </location>
</feature>
<dbReference type="Gene3D" id="3.40.190.10">
    <property type="entry name" value="Periplasmic binding protein-like II"/>
    <property type="match status" value="1"/>
</dbReference>
<dbReference type="InterPro" id="IPR039424">
    <property type="entry name" value="SBP_5"/>
</dbReference>
<feature type="chain" id="PRO_5025498659" evidence="5">
    <location>
        <begin position="24"/>
        <end position="223"/>
    </location>
</feature>
<keyword evidence="2" id="KW-0813">Transport</keyword>
<dbReference type="InterPro" id="IPR019546">
    <property type="entry name" value="TAT_signal_bac_arc"/>
</dbReference>
<keyword evidence="3 5" id="KW-0732">Signal</keyword>
<evidence type="ECO:0000256" key="3">
    <source>
        <dbReference type="ARBA" id="ARBA00022729"/>
    </source>
</evidence>
<evidence type="ECO:0000256" key="4">
    <source>
        <dbReference type="SAM" id="MobiDB-lite"/>
    </source>
</evidence>
<evidence type="ECO:0000256" key="5">
    <source>
        <dbReference type="SAM" id="SignalP"/>
    </source>
</evidence>
<feature type="domain" description="Solute-binding protein family 5" evidence="6">
    <location>
        <begin position="133"/>
        <end position="222"/>
    </location>
</feature>
<feature type="compositionally biased region" description="Low complexity" evidence="4">
    <location>
        <begin position="24"/>
        <end position="51"/>
    </location>
</feature>
<reference evidence="7" key="1">
    <citation type="submission" date="2019-09" db="EMBL/GenBank/DDBJ databases">
        <title>Characterisation of the sponge microbiome using genome-centric metagenomics.</title>
        <authorList>
            <person name="Engelberts J.P."/>
            <person name="Robbins S.J."/>
            <person name="De Goeij J.M."/>
            <person name="Aranda M."/>
            <person name="Bell S.C."/>
            <person name="Webster N.S."/>
        </authorList>
    </citation>
    <scope>NUCLEOTIDE SEQUENCE</scope>
    <source>
        <strain evidence="7">SB0664_bin_27</strain>
    </source>
</reference>
<dbReference type="InterPro" id="IPR006311">
    <property type="entry name" value="TAT_signal"/>
</dbReference>
<name>A0A6B0YP53_9CHLR</name>
<dbReference type="PROSITE" id="PS51318">
    <property type="entry name" value="TAT"/>
    <property type="match status" value="1"/>
</dbReference>
<dbReference type="PANTHER" id="PTHR30290:SF9">
    <property type="entry name" value="OLIGOPEPTIDE-BINDING PROTEIN APPA"/>
    <property type="match status" value="1"/>
</dbReference>
<comment type="similarity">
    <text evidence="1">Belongs to the bacterial solute-binding protein 5 family.</text>
</comment>